<feature type="transmembrane region" description="Helical" evidence="1">
    <location>
        <begin position="127"/>
        <end position="146"/>
    </location>
</feature>
<feature type="transmembrane region" description="Helical" evidence="1">
    <location>
        <begin position="37"/>
        <end position="55"/>
    </location>
</feature>
<sequence>QYVNAPDGTRSVFRDSLGHSAVLRGLIKGDLFDFQRFPSLTILIFAGLAICIVRWKQERHLVPIAIFLLGLLLYFGRATWGPLIDLLPMSQHLQMHRFLGLVHLGGFFLAATALATLWNWAISRGKIWYVAAVTVFTLLLLLPVYVERKSYLSGNSTVIQETREALAAEDQELSSLFNKMKELPPGRVYAGDQSDDRYKVGYSKFFALAYGQGLDIIGGTFHRFSLPSDFVPNFSESNWDQYDLFNVRYVIYSGEREFPAFVKPLQQFGRHHLFEVETTGYFNLVGADLTFAGDESGFDAAVSSWMASELPNAHQHPVVLLNGSTLETRNLLSLSTASKVIPEFEVSTGPTRGAILSEAIGNQSYTAEVKVERESMLMLKATYHPNWHATVDGVKADTVMLMPGFTGVHLAPGTHKVRIEYKPRILRKILLCLGLLALISI</sequence>
<dbReference type="EMBL" id="UINC01068157">
    <property type="protein sequence ID" value="SVC00550.1"/>
    <property type="molecule type" value="Genomic_DNA"/>
</dbReference>
<dbReference type="InterPro" id="IPR018580">
    <property type="entry name" value="Uncharacterised_YfhO"/>
</dbReference>
<evidence type="ECO:0000256" key="1">
    <source>
        <dbReference type="SAM" id="Phobius"/>
    </source>
</evidence>
<gene>
    <name evidence="2" type="ORF">METZ01_LOCUS253404</name>
</gene>
<evidence type="ECO:0000313" key="2">
    <source>
        <dbReference type="EMBL" id="SVC00550.1"/>
    </source>
</evidence>
<feature type="non-terminal residue" evidence="2">
    <location>
        <position position="1"/>
    </location>
</feature>
<feature type="transmembrane region" description="Helical" evidence="1">
    <location>
        <begin position="101"/>
        <end position="121"/>
    </location>
</feature>
<evidence type="ECO:0008006" key="3">
    <source>
        <dbReference type="Google" id="ProtNLM"/>
    </source>
</evidence>
<accession>A0A382ILK7</accession>
<dbReference type="AlphaFoldDB" id="A0A382ILK7"/>
<keyword evidence="1" id="KW-0472">Membrane</keyword>
<organism evidence="2">
    <name type="scientific">marine metagenome</name>
    <dbReference type="NCBI Taxonomy" id="408172"/>
    <lineage>
        <taxon>unclassified sequences</taxon>
        <taxon>metagenomes</taxon>
        <taxon>ecological metagenomes</taxon>
    </lineage>
</organism>
<feature type="transmembrane region" description="Helical" evidence="1">
    <location>
        <begin position="61"/>
        <end position="80"/>
    </location>
</feature>
<keyword evidence="1" id="KW-1133">Transmembrane helix</keyword>
<proteinExistence type="predicted"/>
<keyword evidence="1" id="KW-0812">Transmembrane</keyword>
<name>A0A382ILK7_9ZZZZ</name>
<feature type="non-terminal residue" evidence="2">
    <location>
        <position position="441"/>
    </location>
</feature>
<reference evidence="2" key="1">
    <citation type="submission" date="2018-05" db="EMBL/GenBank/DDBJ databases">
        <authorList>
            <person name="Lanie J.A."/>
            <person name="Ng W.-L."/>
            <person name="Kazmierczak K.M."/>
            <person name="Andrzejewski T.M."/>
            <person name="Davidsen T.M."/>
            <person name="Wayne K.J."/>
            <person name="Tettelin H."/>
            <person name="Glass J.I."/>
            <person name="Rusch D."/>
            <person name="Podicherti R."/>
            <person name="Tsui H.-C.T."/>
            <person name="Winkler M.E."/>
        </authorList>
    </citation>
    <scope>NUCLEOTIDE SEQUENCE</scope>
</reference>
<dbReference type="Pfam" id="PF09586">
    <property type="entry name" value="YfhO"/>
    <property type="match status" value="1"/>
</dbReference>
<protein>
    <recommendedName>
        <fullName evidence="3">YfhO family protein</fullName>
    </recommendedName>
</protein>